<dbReference type="Gene3D" id="1.25.40.10">
    <property type="entry name" value="Tetratricopeptide repeat domain"/>
    <property type="match status" value="2"/>
</dbReference>
<dbReference type="AlphaFoldDB" id="A0A8W8K3A9"/>
<dbReference type="SMART" id="SM00255">
    <property type="entry name" value="TIR"/>
    <property type="match status" value="1"/>
</dbReference>
<dbReference type="PANTHER" id="PTHR16253:SF0">
    <property type="entry name" value="TETRATRICOPEPTIDE REPEAT PROTEIN 22"/>
    <property type="match status" value="1"/>
</dbReference>
<dbReference type="OrthoDB" id="9976543at2759"/>
<dbReference type="PANTHER" id="PTHR16253">
    <property type="entry name" value="TETRATRICOPEPTIDE REPEAT PROTEIN 22"/>
    <property type="match status" value="1"/>
</dbReference>
<organism evidence="3 4">
    <name type="scientific">Magallana gigas</name>
    <name type="common">Pacific oyster</name>
    <name type="synonym">Crassostrea gigas</name>
    <dbReference type="NCBI Taxonomy" id="29159"/>
    <lineage>
        <taxon>Eukaryota</taxon>
        <taxon>Metazoa</taxon>
        <taxon>Spiralia</taxon>
        <taxon>Lophotrochozoa</taxon>
        <taxon>Mollusca</taxon>
        <taxon>Bivalvia</taxon>
        <taxon>Autobranchia</taxon>
        <taxon>Pteriomorphia</taxon>
        <taxon>Ostreida</taxon>
        <taxon>Ostreoidea</taxon>
        <taxon>Ostreidae</taxon>
        <taxon>Magallana</taxon>
    </lineage>
</organism>
<dbReference type="InterPro" id="IPR035897">
    <property type="entry name" value="Toll_tir_struct_dom_sf"/>
</dbReference>
<name>A0A8W8K3A9_MAGGI</name>
<dbReference type="Gene3D" id="3.40.50.10140">
    <property type="entry name" value="Toll/interleukin-1 receptor homology (TIR) domain"/>
    <property type="match status" value="1"/>
</dbReference>
<evidence type="ECO:0000313" key="3">
    <source>
        <dbReference type="EnsemblMetazoa" id="G22248.1:cds"/>
    </source>
</evidence>
<dbReference type="InterPro" id="IPR011990">
    <property type="entry name" value="TPR-like_helical_dom_sf"/>
</dbReference>
<dbReference type="InterPro" id="IPR019734">
    <property type="entry name" value="TPR_rpt"/>
</dbReference>
<protein>
    <recommendedName>
        <fullName evidence="2">TIR domain-containing protein</fullName>
    </recommendedName>
</protein>
<sequence>MNGKERWKVYKERPGLFHISLTASQNPPAQQIKHRIKVTEKLIRDFPEGFTNKAARNLLGVLYFYDGQYFQAIETFESILEHQPDSLTALANAAFVYQRLKQNSKATKYLSDLSDEQDQEKSGISLADQAFAFIFDCYMEKDVIERNKLPKELLVQSLAMLKKCHDQQPIMEIKFWLGQTYYRLSTQCYRRKGMEEVEKEYVLKGFNELVEIINMTDKTELCVCNGIVSTTWSFLGLLLSRKEKIDDKIKNRVEELDLLQYLDNPESCFKKGLEQAKVSTSDGSNLSGPPTELLIRYALFLKNEDRLTDALEKLNEALEIDNSQGNWFALTLKAGVLRRLERIDEAIADRKLACSWNATSMDLSELAKAYQAKYVLCEDKNSKIAQEHLLNASDCFTRSVLSLGQEKRPEIHRAHGRFLREIGEIKEAIECFKRAMEVDTANKAKTSFCQLFETLLLYYRGSQDSERRKIMHEMTYFYDVTLRKHGELTKETEQFLTNYEEEMATLTAYLKHSRSDPLFNVNGKSVSDIITSVVKEDAIKKWLIIEKEKETYFINQEETKLAEKKNNLCLKCRSPVIERQLSVFPDPREKPRSMKYPYDFYVIFSPADRDWVCHILLETLEVSYGYKGAIAERDIRPGSTDIYERVKLIQNCSKILVILGQEFEGNLECEYELSHALKRKHEDNLENVLIPILRNVDGLHQSLRTITFLDAVDDCDWNKLIKAMESMP</sequence>
<evidence type="ECO:0000256" key="1">
    <source>
        <dbReference type="PROSITE-ProRule" id="PRU00339"/>
    </source>
</evidence>
<dbReference type="SUPFAM" id="SSF52200">
    <property type="entry name" value="Toll/Interleukin receptor TIR domain"/>
    <property type="match status" value="1"/>
</dbReference>
<accession>A0A8W8K3A9</accession>
<dbReference type="SMART" id="SM00028">
    <property type="entry name" value="TPR"/>
    <property type="match status" value="3"/>
</dbReference>
<dbReference type="OMA" id="HHRALAW"/>
<dbReference type="PROSITE" id="PS50104">
    <property type="entry name" value="TIR"/>
    <property type="match status" value="1"/>
</dbReference>
<evidence type="ECO:0000259" key="2">
    <source>
        <dbReference type="PROSITE" id="PS50104"/>
    </source>
</evidence>
<dbReference type="Pfam" id="PF13181">
    <property type="entry name" value="TPR_8"/>
    <property type="match status" value="1"/>
</dbReference>
<dbReference type="SUPFAM" id="SSF48452">
    <property type="entry name" value="TPR-like"/>
    <property type="match status" value="1"/>
</dbReference>
<keyword evidence="4" id="KW-1185">Reference proteome</keyword>
<feature type="domain" description="TIR" evidence="2">
    <location>
        <begin position="596"/>
        <end position="724"/>
    </location>
</feature>
<proteinExistence type="predicted"/>
<dbReference type="PROSITE" id="PS50005">
    <property type="entry name" value="TPR"/>
    <property type="match status" value="2"/>
</dbReference>
<dbReference type="InterPro" id="IPR042342">
    <property type="entry name" value="TTC22"/>
</dbReference>
<dbReference type="EnsemblMetazoa" id="G22248.1">
    <property type="protein sequence ID" value="G22248.1:cds"/>
    <property type="gene ID" value="G22248"/>
</dbReference>
<dbReference type="GO" id="GO:0007165">
    <property type="term" value="P:signal transduction"/>
    <property type="evidence" value="ECO:0007669"/>
    <property type="project" value="InterPro"/>
</dbReference>
<evidence type="ECO:0000313" key="4">
    <source>
        <dbReference type="Proteomes" id="UP000005408"/>
    </source>
</evidence>
<feature type="repeat" description="TPR" evidence="1">
    <location>
        <begin position="409"/>
        <end position="442"/>
    </location>
</feature>
<dbReference type="InterPro" id="IPR000157">
    <property type="entry name" value="TIR_dom"/>
</dbReference>
<feature type="repeat" description="TPR" evidence="1">
    <location>
        <begin position="53"/>
        <end position="86"/>
    </location>
</feature>
<dbReference type="Proteomes" id="UP000005408">
    <property type="component" value="Unassembled WGS sequence"/>
</dbReference>
<keyword evidence="1" id="KW-0802">TPR repeat</keyword>
<dbReference type="Pfam" id="PF01582">
    <property type="entry name" value="TIR"/>
    <property type="match status" value="1"/>
</dbReference>
<reference evidence="3" key="1">
    <citation type="submission" date="2022-08" db="UniProtKB">
        <authorList>
            <consortium name="EnsemblMetazoa"/>
        </authorList>
    </citation>
    <scope>IDENTIFICATION</scope>
    <source>
        <strain evidence="3">05x7-T-G4-1.051#20</strain>
    </source>
</reference>